<evidence type="ECO:0000256" key="1">
    <source>
        <dbReference type="SAM" id="MobiDB-lite"/>
    </source>
</evidence>
<feature type="compositionally biased region" description="Basic and acidic residues" evidence="1">
    <location>
        <begin position="124"/>
        <end position="133"/>
    </location>
</feature>
<feature type="compositionally biased region" description="Polar residues" evidence="1">
    <location>
        <begin position="106"/>
        <end position="116"/>
    </location>
</feature>
<name>A0A8G0LEP5_9HYPO</name>
<dbReference type="Proteomes" id="UP000826661">
    <property type="component" value="Chromosome IV"/>
</dbReference>
<feature type="region of interest" description="Disordered" evidence="1">
    <location>
        <begin position="16"/>
        <end position="133"/>
    </location>
</feature>
<feature type="compositionally biased region" description="Polar residues" evidence="1">
    <location>
        <begin position="69"/>
        <end position="81"/>
    </location>
</feature>
<feature type="compositionally biased region" description="Basic and acidic residues" evidence="1">
    <location>
        <begin position="16"/>
        <end position="32"/>
    </location>
</feature>
<gene>
    <name evidence="2" type="ORF">H0G86_008046</name>
</gene>
<dbReference type="AlphaFoldDB" id="A0A8G0LEP5"/>
<evidence type="ECO:0000313" key="3">
    <source>
        <dbReference type="Proteomes" id="UP000826661"/>
    </source>
</evidence>
<dbReference type="EMBL" id="CP075867">
    <property type="protein sequence ID" value="QYT00989.1"/>
    <property type="molecule type" value="Genomic_DNA"/>
</dbReference>
<organism evidence="2 3">
    <name type="scientific">Trichoderma simmonsii</name>
    <dbReference type="NCBI Taxonomy" id="1491479"/>
    <lineage>
        <taxon>Eukaryota</taxon>
        <taxon>Fungi</taxon>
        <taxon>Dikarya</taxon>
        <taxon>Ascomycota</taxon>
        <taxon>Pezizomycotina</taxon>
        <taxon>Sordariomycetes</taxon>
        <taxon>Hypocreomycetidae</taxon>
        <taxon>Hypocreales</taxon>
        <taxon>Hypocreaceae</taxon>
        <taxon>Trichoderma</taxon>
    </lineage>
</organism>
<keyword evidence="3" id="KW-1185">Reference proteome</keyword>
<sequence length="133" mass="14192">MPRIVGRCWLEVQEYGDKRDSTRPAAKGDRKSCCATGKPSSPFLGLATALQHHSSSKRSLASEPPGTALQVSTAEPGTLQRSLAPAAPPLDSHQVRPFLRPGLHSRFSSSYGQSIQAAIPENTARARETKSAA</sequence>
<accession>A0A8G0LEP5</accession>
<reference evidence="2 3" key="1">
    <citation type="journal article" date="2021" name="BMC Genomics">
        <title>Telomere-to-telomere genome assembly of asparaginase-producing Trichoderma simmonsii.</title>
        <authorList>
            <person name="Chung D."/>
            <person name="Kwon Y.M."/>
            <person name="Yang Y."/>
        </authorList>
    </citation>
    <scope>NUCLEOTIDE SEQUENCE [LARGE SCALE GENOMIC DNA]</scope>
    <source>
        <strain evidence="2 3">GH-Sj1</strain>
    </source>
</reference>
<protein>
    <submittedName>
        <fullName evidence="2">Uncharacterized protein</fullName>
    </submittedName>
</protein>
<proteinExistence type="predicted"/>
<evidence type="ECO:0000313" key="2">
    <source>
        <dbReference type="EMBL" id="QYT00989.1"/>
    </source>
</evidence>